<dbReference type="HAMAP" id="MF_00005">
    <property type="entry name" value="Arg_succ_synth_type1"/>
    <property type="match status" value="1"/>
</dbReference>
<protein>
    <recommendedName>
        <fullName evidence="5">Argininosuccinate synthase</fullName>
        <ecNumber evidence="4">6.3.4.5</ecNumber>
    </recommendedName>
    <alternativeName>
        <fullName evidence="12">Citrulline--aspartate ligase</fullName>
    </alternativeName>
</protein>
<dbReference type="InterPro" id="IPR001518">
    <property type="entry name" value="Arginosuc_synth"/>
</dbReference>
<keyword evidence="17" id="KW-1185">Reference proteome</keyword>
<dbReference type="InterPro" id="IPR023434">
    <property type="entry name" value="Arginosuc_synth_type_1_subfam"/>
</dbReference>
<dbReference type="Pfam" id="PF20979">
    <property type="entry name" value="Arginosuc_syn_C"/>
    <property type="match status" value="1"/>
</dbReference>
<dbReference type="EC" id="6.3.4.5" evidence="4"/>
<dbReference type="PROSITE" id="PS00565">
    <property type="entry name" value="ARGININOSUCCIN_SYN_2"/>
    <property type="match status" value="1"/>
</dbReference>
<dbReference type="InterPro" id="IPR014729">
    <property type="entry name" value="Rossmann-like_a/b/a_fold"/>
</dbReference>
<keyword evidence="7" id="KW-0055">Arginine biosynthesis</keyword>
<keyword evidence="11" id="KW-0067">ATP-binding</keyword>
<dbReference type="CDD" id="cd01999">
    <property type="entry name" value="ASS"/>
    <property type="match status" value="1"/>
</dbReference>
<evidence type="ECO:0000256" key="10">
    <source>
        <dbReference type="ARBA" id="ARBA00022741"/>
    </source>
</evidence>
<evidence type="ECO:0000256" key="12">
    <source>
        <dbReference type="ARBA" id="ARBA00029916"/>
    </source>
</evidence>
<dbReference type="InterPro" id="IPR024074">
    <property type="entry name" value="AS_cat/multimer_dom_body"/>
</dbReference>
<dbReference type="Gene3D" id="3.40.50.620">
    <property type="entry name" value="HUPs"/>
    <property type="match status" value="1"/>
</dbReference>
<dbReference type="GO" id="GO:0004055">
    <property type="term" value="F:argininosuccinate synthase activity"/>
    <property type="evidence" value="ECO:0007669"/>
    <property type="project" value="UniProtKB-EC"/>
</dbReference>
<proteinExistence type="inferred from homology"/>
<dbReference type="GO" id="GO:0005524">
    <property type="term" value="F:ATP binding"/>
    <property type="evidence" value="ECO:0007669"/>
    <property type="project" value="UniProtKB-KW"/>
</dbReference>
<keyword evidence="10" id="KW-0547">Nucleotide-binding</keyword>
<feature type="domain" description="Arginosuccinate synthase-like N-terminal" evidence="14">
    <location>
        <begin position="5"/>
        <end position="169"/>
    </location>
</feature>
<evidence type="ECO:0000256" key="13">
    <source>
        <dbReference type="ARBA" id="ARBA00049077"/>
    </source>
</evidence>
<evidence type="ECO:0000256" key="8">
    <source>
        <dbReference type="ARBA" id="ARBA00022598"/>
    </source>
</evidence>
<evidence type="ECO:0000259" key="15">
    <source>
        <dbReference type="Pfam" id="PF20979"/>
    </source>
</evidence>
<gene>
    <name evidence="16" type="ORF">CEUTPL_LOCUS7798</name>
</gene>
<dbReference type="GO" id="GO:0006526">
    <property type="term" value="P:L-arginine biosynthetic process"/>
    <property type="evidence" value="ECO:0007669"/>
    <property type="project" value="UniProtKB-KW"/>
</dbReference>
<dbReference type="Pfam" id="PF00764">
    <property type="entry name" value="Arginosuc_synth"/>
    <property type="match status" value="1"/>
</dbReference>
<evidence type="ECO:0000256" key="4">
    <source>
        <dbReference type="ARBA" id="ARBA00012286"/>
    </source>
</evidence>
<evidence type="ECO:0000256" key="6">
    <source>
        <dbReference type="ARBA" id="ARBA00022436"/>
    </source>
</evidence>
<evidence type="ECO:0000256" key="1">
    <source>
        <dbReference type="ARBA" id="ARBA00004967"/>
    </source>
</evidence>
<dbReference type="NCBIfam" id="NF001770">
    <property type="entry name" value="PRK00509.1"/>
    <property type="match status" value="1"/>
</dbReference>
<feature type="domain" description="Arginosuccinate synthase C-terminal" evidence="15">
    <location>
        <begin position="178"/>
        <end position="401"/>
    </location>
</feature>
<dbReference type="OrthoDB" id="1688907at2759"/>
<evidence type="ECO:0000313" key="16">
    <source>
        <dbReference type="EMBL" id="CAG9767232.1"/>
    </source>
</evidence>
<dbReference type="SUPFAM" id="SSF69864">
    <property type="entry name" value="Argininosuccinate synthetase, C-terminal domain"/>
    <property type="match status" value="1"/>
</dbReference>
<keyword evidence="8" id="KW-0436">Ligase</keyword>
<reference evidence="16" key="1">
    <citation type="submission" date="2022-01" db="EMBL/GenBank/DDBJ databases">
        <authorList>
            <person name="King R."/>
        </authorList>
    </citation>
    <scope>NUCLEOTIDE SEQUENCE</scope>
</reference>
<evidence type="ECO:0000256" key="11">
    <source>
        <dbReference type="ARBA" id="ARBA00022840"/>
    </source>
</evidence>
<dbReference type="AlphaFoldDB" id="A0A9N9MRP3"/>
<evidence type="ECO:0000256" key="3">
    <source>
        <dbReference type="ARBA" id="ARBA00011881"/>
    </source>
</evidence>
<dbReference type="InterPro" id="IPR048268">
    <property type="entry name" value="Arginosuc_syn_C"/>
</dbReference>
<evidence type="ECO:0000256" key="5">
    <source>
        <dbReference type="ARBA" id="ARBA00014810"/>
    </source>
</evidence>
<evidence type="ECO:0000313" key="17">
    <source>
        <dbReference type="Proteomes" id="UP001152799"/>
    </source>
</evidence>
<name>A0A9N9MRP3_9CUCU</name>
<evidence type="ECO:0000256" key="2">
    <source>
        <dbReference type="ARBA" id="ARBA00005154"/>
    </source>
</evidence>
<dbReference type="FunFam" id="3.90.1260.10:FF:000003">
    <property type="entry name" value="Argininosuccinate synthase"/>
    <property type="match status" value="1"/>
</dbReference>
<keyword evidence="9" id="KW-0028">Amino-acid biosynthesis</keyword>
<dbReference type="EMBL" id="OU892280">
    <property type="protein sequence ID" value="CAG9767232.1"/>
    <property type="molecule type" value="Genomic_DNA"/>
</dbReference>
<dbReference type="NCBIfam" id="TIGR00032">
    <property type="entry name" value="argG"/>
    <property type="match status" value="1"/>
</dbReference>
<comment type="subunit">
    <text evidence="3">Homotetramer.</text>
</comment>
<accession>A0A9N9MRP3</accession>
<comment type="pathway">
    <text evidence="2">Nitrogen metabolism; urea cycle; (N(omega)-L-arginino)succinate from L-aspartate and L-citrulline: step 1/1.</text>
</comment>
<dbReference type="GO" id="GO:0000050">
    <property type="term" value="P:urea cycle"/>
    <property type="evidence" value="ECO:0007669"/>
    <property type="project" value="UniProtKB-KW"/>
</dbReference>
<dbReference type="FunFam" id="3.40.50.620:FF:000019">
    <property type="entry name" value="Argininosuccinate synthase"/>
    <property type="match status" value="1"/>
</dbReference>
<dbReference type="InterPro" id="IPR048267">
    <property type="entry name" value="Arginosuc_syn_N"/>
</dbReference>
<dbReference type="InterPro" id="IPR018223">
    <property type="entry name" value="Arginosuc_synth_CS"/>
</dbReference>
<dbReference type="PANTHER" id="PTHR11587:SF2">
    <property type="entry name" value="ARGININOSUCCINATE SYNTHASE"/>
    <property type="match status" value="1"/>
</dbReference>
<dbReference type="SUPFAM" id="SSF52402">
    <property type="entry name" value="Adenine nucleotide alpha hydrolases-like"/>
    <property type="match status" value="1"/>
</dbReference>
<organism evidence="16 17">
    <name type="scientific">Ceutorhynchus assimilis</name>
    <name type="common">cabbage seed weevil</name>
    <dbReference type="NCBI Taxonomy" id="467358"/>
    <lineage>
        <taxon>Eukaryota</taxon>
        <taxon>Metazoa</taxon>
        <taxon>Ecdysozoa</taxon>
        <taxon>Arthropoda</taxon>
        <taxon>Hexapoda</taxon>
        <taxon>Insecta</taxon>
        <taxon>Pterygota</taxon>
        <taxon>Neoptera</taxon>
        <taxon>Endopterygota</taxon>
        <taxon>Coleoptera</taxon>
        <taxon>Polyphaga</taxon>
        <taxon>Cucujiformia</taxon>
        <taxon>Curculionidae</taxon>
        <taxon>Ceutorhynchinae</taxon>
        <taxon>Ceutorhynchus</taxon>
    </lineage>
</organism>
<dbReference type="PROSITE" id="PS00564">
    <property type="entry name" value="ARGININOSUCCIN_SYN_1"/>
    <property type="match status" value="1"/>
</dbReference>
<evidence type="ECO:0000256" key="9">
    <source>
        <dbReference type="ARBA" id="ARBA00022605"/>
    </source>
</evidence>
<dbReference type="GO" id="GO:0000053">
    <property type="term" value="P:argininosuccinate metabolic process"/>
    <property type="evidence" value="ECO:0007669"/>
    <property type="project" value="TreeGrafter"/>
</dbReference>
<dbReference type="Gene3D" id="1.20.5.470">
    <property type="entry name" value="Single helix bin"/>
    <property type="match status" value="1"/>
</dbReference>
<comment type="catalytic activity">
    <reaction evidence="13">
        <text>L-citrulline + L-aspartate + ATP = 2-(N(omega)-L-arginino)succinate + AMP + diphosphate + H(+)</text>
        <dbReference type="Rhea" id="RHEA:10932"/>
        <dbReference type="ChEBI" id="CHEBI:15378"/>
        <dbReference type="ChEBI" id="CHEBI:29991"/>
        <dbReference type="ChEBI" id="CHEBI:30616"/>
        <dbReference type="ChEBI" id="CHEBI:33019"/>
        <dbReference type="ChEBI" id="CHEBI:57472"/>
        <dbReference type="ChEBI" id="CHEBI:57743"/>
        <dbReference type="ChEBI" id="CHEBI:456215"/>
        <dbReference type="EC" id="6.3.4.5"/>
    </reaction>
</comment>
<evidence type="ECO:0000259" key="14">
    <source>
        <dbReference type="Pfam" id="PF00764"/>
    </source>
</evidence>
<dbReference type="GO" id="GO:0005737">
    <property type="term" value="C:cytoplasm"/>
    <property type="evidence" value="ECO:0007669"/>
    <property type="project" value="TreeGrafter"/>
</dbReference>
<dbReference type="Proteomes" id="UP001152799">
    <property type="component" value="Chromosome 4"/>
</dbReference>
<dbReference type="Gene3D" id="3.90.1260.10">
    <property type="entry name" value="Argininosuccinate synthetase, chain A, domain 2"/>
    <property type="match status" value="1"/>
</dbReference>
<evidence type="ECO:0000256" key="7">
    <source>
        <dbReference type="ARBA" id="ARBA00022571"/>
    </source>
</evidence>
<dbReference type="PANTHER" id="PTHR11587">
    <property type="entry name" value="ARGININOSUCCINATE SYNTHASE"/>
    <property type="match status" value="1"/>
</dbReference>
<keyword evidence="6" id="KW-0835">Urea cycle</keyword>
<comment type="pathway">
    <text evidence="1">Amino-acid biosynthesis; L-arginine biosynthesis; L-arginine from L-ornithine and carbamoyl phosphate: step 2/3.</text>
</comment>
<sequence length="407" mass="45810">MTKEKVVLAYSGGLDTSCILKWLINKGFEVICYMANIGQDEDFAAAEEKALKIGASKVVIEDIREDFIKNYVWPAVSYGLVYENRYLLGTSLARPCISVGLINCVKQNNASYVSHGATGKGNDQVRFELSCYTLLPDVKIIAPWRIKEFIEKFEGRQDLLKFAAENNIPVSVTPKAPWSMDANLMHISYESGILEDPNQEPPKDLFLMSADPREAPKQGTRLEISFVKGFPVRLIDDETSSIYNEPLEIFLKLNEIGGKHGVGRIDIVENRFLGLKSRGVYETPGVTILHHAHTDLEVFCLDKEIYRVKQTLRDKLSDYVYNGFWFSPEGQYTRKCLDLAADTVEGTVKLQIYKGSVTILGRSSKSSLYNADLVSMDKHSGFSPEDATGFINIHAIRLKEYHRALNE</sequence>